<keyword evidence="4 7" id="KW-0812">Transmembrane</keyword>
<dbReference type="eggNOG" id="COG1294">
    <property type="taxonomic scope" value="Bacteria"/>
</dbReference>
<dbReference type="Pfam" id="PF02322">
    <property type="entry name" value="Cyt_bd_oxida_II"/>
    <property type="match status" value="1"/>
</dbReference>
<evidence type="ECO:0000256" key="4">
    <source>
        <dbReference type="ARBA" id="ARBA00022692"/>
    </source>
</evidence>
<dbReference type="PANTHER" id="PTHR43141">
    <property type="entry name" value="CYTOCHROME BD2 SUBUNIT II"/>
    <property type="match status" value="1"/>
</dbReference>
<dbReference type="NCBIfam" id="TIGR00203">
    <property type="entry name" value="cydB"/>
    <property type="match status" value="1"/>
</dbReference>
<feature type="transmembrane region" description="Helical" evidence="7">
    <location>
        <begin position="113"/>
        <end position="137"/>
    </location>
</feature>
<gene>
    <name evidence="8" type="ORF">ABI_41870</name>
</gene>
<evidence type="ECO:0000256" key="3">
    <source>
        <dbReference type="ARBA" id="ARBA00022475"/>
    </source>
</evidence>
<feature type="transmembrane region" description="Helical" evidence="7">
    <location>
        <begin position="157"/>
        <end position="180"/>
    </location>
</feature>
<comment type="subcellular location">
    <subcellularLocation>
        <location evidence="1">Cell membrane</location>
        <topology evidence="1">Multi-pass membrane protein</topology>
    </subcellularLocation>
</comment>
<dbReference type="EC" id="1.10.3.-" evidence="8"/>
<dbReference type="GO" id="GO:0005886">
    <property type="term" value="C:plasma membrane"/>
    <property type="evidence" value="ECO:0007669"/>
    <property type="project" value="UniProtKB-SubCell"/>
</dbReference>
<dbReference type="GO" id="GO:0009055">
    <property type="term" value="F:electron transfer activity"/>
    <property type="evidence" value="ECO:0007669"/>
    <property type="project" value="TreeGrafter"/>
</dbReference>
<keyword evidence="3" id="KW-1003">Cell membrane</keyword>
<evidence type="ECO:0000256" key="1">
    <source>
        <dbReference type="ARBA" id="ARBA00004651"/>
    </source>
</evidence>
<dbReference type="OrthoDB" id="9776710at2"/>
<name>F4QSP4_9CAUL</name>
<accession>F4QSP4</accession>
<dbReference type="InterPro" id="IPR003317">
    <property type="entry name" value="Cyt-d_oxidase_su2"/>
</dbReference>
<dbReference type="GO" id="GO:0070069">
    <property type="term" value="C:cytochrome complex"/>
    <property type="evidence" value="ECO:0007669"/>
    <property type="project" value="TreeGrafter"/>
</dbReference>
<dbReference type="STRING" id="715226.ABI_41870"/>
<evidence type="ECO:0000256" key="7">
    <source>
        <dbReference type="SAM" id="Phobius"/>
    </source>
</evidence>
<dbReference type="PIRSF" id="PIRSF000267">
    <property type="entry name" value="Cyt_oxidse_sub2"/>
    <property type="match status" value="1"/>
</dbReference>
<sequence>MAFDLPTIWAGLIAFAVLAYVILDGFDLGVGILFSVFRDEHDRDVMTNSVAPVWDGNETWLVLGGGGLLAVFPLAYATVLPALYVPLILMLLGLVFRGVAFEFRWRTQRWKPVWDIAFMAGSTVAAFTQGIALGALVQGIRIVDREYAGGWWDWLTPFSLTCGVAVVVGYALLGATWLNLKTLGLVQDKARQWSLYLAVATLGLIGVVSLWTPFINRLYFERWFGWPTALFSAVVPLLLAVCAYVLWHGLRTDKHLTPFLAALGLFVLSYVGIGISFYPYIVPGALTFHDAAGPDKSLSFLLVGAAVLVPIILTYTGYAYWVFRGKIDPKEGYH</sequence>
<evidence type="ECO:0000256" key="2">
    <source>
        <dbReference type="ARBA" id="ARBA00007543"/>
    </source>
</evidence>
<evidence type="ECO:0000313" key="9">
    <source>
        <dbReference type="Proteomes" id="UP000006512"/>
    </source>
</evidence>
<keyword evidence="8" id="KW-0560">Oxidoreductase</keyword>
<dbReference type="GO" id="GO:0016682">
    <property type="term" value="F:oxidoreductase activity, acting on diphenols and related substances as donors, oxygen as acceptor"/>
    <property type="evidence" value="ECO:0007669"/>
    <property type="project" value="TreeGrafter"/>
</dbReference>
<dbReference type="HOGENOM" id="CLU_049294_1_0_5"/>
<comment type="similarity">
    <text evidence="2">Belongs to the cytochrome ubiquinol oxidase subunit 2 family.</text>
</comment>
<feature type="transmembrane region" description="Helical" evidence="7">
    <location>
        <begin position="192"/>
        <end position="211"/>
    </location>
</feature>
<evidence type="ECO:0000313" key="8">
    <source>
        <dbReference type="EMBL" id="EGF89764.1"/>
    </source>
</evidence>
<protein>
    <submittedName>
        <fullName evidence="8">Cytochrome d ubiquinol oxidase, subunit II</fullName>
        <ecNumber evidence="8">1.10.3.-</ecNumber>
    </submittedName>
</protein>
<dbReference type="AlphaFoldDB" id="F4QSP4"/>
<dbReference type="GO" id="GO:0019646">
    <property type="term" value="P:aerobic electron transport chain"/>
    <property type="evidence" value="ECO:0007669"/>
    <property type="project" value="TreeGrafter"/>
</dbReference>
<dbReference type="Proteomes" id="UP000006512">
    <property type="component" value="Unassembled WGS sequence"/>
</dbReference>
<feature type="transmembrane region" description="Helical" evidence="7">
    <location>
        <begin position="12"/>
        <end position="37"/>
    </location>
</feature>
<dbReference type="EMBL" id="GL883080">
    <property type="protein sequence ID" value="EGF89764.1"/>
    <property type="molecule type" value="Genomic_DNA"/>
</dbReference>
<organism evidence="8 9">
    <name type="scientific">Asticcacaulis biprosthecium C19</name>
    <dbReference type="NCBI Taxonomy" id="715226"/>
    <lineage>
        <taxon>Bacteria</taxon>
        <taxon>Pseudomonadati</taxon>
        <taxon>Pseudomonadota</taxon>
        <taxon>Alphaproteobacteria</taxon>
        <taxon>Caulobacterales</taxon>
        <taxon>Caulobacteraceae</taxon>
        <taxon>Asticcacaulis</taxon>
    </lineage>
</organism>
<evidence type="ECO:0000256" key="5">
    <source>
        <dbReference type="ARBA" id="ARBA00022989"/>
    </source>
</evidence>
<dbReference type="PANTHER" id="PTHR43141:SF4">
    <property type="entry name" value="CYTOCHROME BD2 SUBUNIT II"/>
    <property type="match status" value="1"/>
</dbReference>
<keyword evidence="5 7" id="KW-1133">Transmembrane helix</keyword>
<feature type="transmembrane region" description="Helical" evidence="7">
    <location>
        <begin position="259"/>
        <end position="281"/>
    </location>
</feature>
<proteinExistence type="inferred from homology"/>
<dbReference type="RefSeq" id="WP_006274960.1">
    <property type="nucleotide sequence ID" value="NZ_GL883080.1"/>
</dbReference>
<feature type="transmembrane region" description="Helical" evidence="7">
    <location>
        <begin position="301"/>
        <end position="323"/>
    </location>
</feature>
<reference evidence="9" key="1">
    <citation type="submission" date="2011-03" db="EMBL/GenBank/DDBJ databases">
        <title>Draft genome sequence of Brevundimonas diminuta.</title>
        <authorList>
            <person name="Brown P.J.B."/>
            <person name="Buechlein A."/>
            <person name="Hemmerich C."/>
            <person name="Brun Y.V."/>
        </authorList>
    </citation>
    <scope>NUCLEOTIDE SEQUENCE [LARGE SCALE GENOMIC DNA]</scope>
    <source>
        <strain evidence="9">C19</strain>
    </source>
</reference>
<evidence type="ECO:0000256" key="6">
    <source>
        <dbReference type="ARBA" id="ARBA00023136"/>
    </source>
</evidence>
<keyword evidence="9" id="KW-1185">Reference proteome</keyword>
<feature type="transmembrane region" description="Helical" evidence="7">
    <location>
        <begin position="83"/>
        <end position="101"/>
    </location>
</feature>
<feature type="transmembrane region" description="Helical" evidence="7">
    <location>
        <begin position="223"/>
        <end position="247"/>
    </location>
</feature>
<keyword evidence="6 7" id="KW-0472">Membrane</keyword>